<accession>A0A8H3F8L8</accession>
<sequence length="258" mass="28710">MSTRPAKRARADTDSDAVDPSKLEELVDSIDSRTVANLLVAAGKAHPYIASSIQQEVDRIAAAERAKVLDFDYLSKSAWKTLNVTYNRLKDSHAYEMTGEAARSIDECFESIRARCPKNASFKTKESALETLRKIGKSICLSNGVVGHEIRIYYQDGGKLVPVMLDIAESLTDEELETLRPWCDDKLVELQGMAEGYCIFEDLGQVIDVWDGDGEGEDESEDSIDGNEEDGGESGDEEEFEEESFVAGMWAQKHRRIL</sequence>
<dbReference type="AlphaFoldDB" id="A0A8H3F8L8"/>
<protein>
    <submittedName>
        <fullName evidence="2">Uncharacterized protein</fullName>
    </submittedName>
</protein>
<name>A0A8H3F8L8_9LECA</name>
<organism evidence="2 3">
    <name type="scientific">Imshaugia aleurites</name>
    <dbReference type="NCBI Taxonomy" id="172621"/>
    <lineage>
        <taxon>Eukaryota</taxon>
        <taxon>Fungi</taxon>
        <taxon>Dikarya</taxon>
        <taxon>Ascomycota</taxon>
        <taxon>Pezizomycotina</taxon>
        <taxon>Lecanoromycetes</taxon>
        <taxon>OSLEUM clade</taxon>
        <taxon>Lecanoromycetidae</taxon>
        <taxon>Lecanorales</taxon>
        <taxon>Lecanorineae</taxon>
        <taxon>Parmeliaceae</taxon>
        <taxon>Imshaugia</taxon>
    </lineage>
</organism>
<dbReference type="EMBL" id="CAJPDT010000026">
    <property type="protein sequence ID" value="CAF9920682.1"/>
    <property type="molecule type" value="Genomic_DNA"/>
</dbReference>
<reference evidence="2" key="1">
    <citation type="submission" date="2021-03" db="EMBL/GenBank/DDBJ databases">
        <authorList>
            <person name="Tagirdzhanova G."/>
        </authorList>
    </citation>
    <scope>NUCLEOTIDE SEQUENCE</scope>
</reference>
<dbReference type="OrthoDB" id="4364733at2759"/>
<evidence type="ECO:0000313" key="2">
    <source>
        <dbReference type="EMBL" id="CAF9920682.1"/>
    </source>
</evidence>
<keyword evidence="3" id="KW-1185">Reference proteome</keyword>
<proteinExistence type="predicted"/>
<dbReference type="Proteomes" id="UP000664534">
    <property type="component" value="Unassembled WGS sequence"/>
</dbReference>
<evidence type="ECO:0000256" key="1">
    <source>
        <dbReference type="SAM" id="MobiDB-lite"/>
    </source>
</evidence>
<comment type="caution">
    <text evidence="2">The sequence shown here is derived from an EMBL/GenBank/DDBJ whole genome shotgun (WGS) entry which is preliminary data.</text>
</comment>
<gene>
    <name evidence="2" type="ORF">IMSHALPRED_004974</name>
</gene>
<evidence type="ECO:0000313" key="3">
    <source>
        <dbReference type="Proteomes" id="UP000664534"/>
    </source>
</evidence>
<feature type="region of interest" description="Disordered" evidence="1">
    <location>
        <begin position="210"/>
        <end position="244"/>
    </location>
</feature>